<proteinExistence type="predicted"/>
<dbReference type="RefSeq" id="XP_005773891.1">
    <property type="nucleotide sequence ID" value="XM_005773834.1"/>
</dbReference>
<dbReference type="Proteomes" id="UP000013827">
    <property type="component" value="Unassembled WGS sequence"/>
</dbReference>
<organism evidence="2 3">
    <name type="scientific">Emiliania huxleyi (strain CCMP1516)</name>
    <dbReference type="NCBI Taxonomy" id="280463"/>
    <lineage>
        <taxon>Eukaryota</taxon>
        <taxon>Haptista</taxon>
        <taxon>Haptophyta</taxon>
        <taxon>Prymnesiophyceae</taxon>
        <taxon>Isochrysidales</taxon>
        <taxon>Noelaerhabdaceae</taxon>
        <taxon>Emiliania</taxon>
    </lineage>
</organism>
<dbReference type="KEGG" id="ehx:EMIHUDRAFT_316961"/>
<protein>
    <submittedName>
        <fullName evidence="2">Uncharacterized protein</fullName>
    </submittedName>
</protein>
<dbReference type="GeneID" id="17257633"/>
<keyword evidence="3" id="KW-1185">Reference proteome</keyword>
<dbReference type="GeneID" id="17267005"/>
<dbReference type="EnsemblProtists" id="EOD21462">
    <property type="protein sequence ID" value="EOD21462"/>
    <property type="gene ID" value="EMIHUDRAFT_315842"/>
</dbReference>
<dbReference type="HOGENOM" id="CLU_1328523_0_0_1"/>
<evidence type="ECO:0000313" key="2">
    <source>
        <dbReference type="EnsemblProtists" id="EOD21462"/>
    </source>
</evidence>
<evidence type="ECO:0000313" key="3">
    <source>
        <dbReference type="Proteomes" id="UP000013827"/>
    </source>
</evidence>
<evidence type="ECO:0000256" key="1">
    <source>
        <dbReference type="SAM" id="MobiDB-lite"/>
    </source>
</evidence>
<dbReference type="RefSeq" id="XP_005763912.1">
    <property type="nucleotide sequence ID" value="XM_005763855.1"/>
</dbReference>
<dbReference type="AlphaFoldDB" id="A0A0D3JD77"/>
<feature type="compositionally biased region" description="Low complexity" evidence="1">
    <location>
        <begin position="15"/>
        <end position="25"/>
    </location>
</feature>
<feature type="region of interest" description="Disordered" evidence="1">
    <location>
        <begin position="149"/>
        <end position="179"/>
    </location>
</feature>
<feature type="compositionally biased region" description="Basic and acidic residues" evidence="1">
    <location>
        <begin position="61"/>
        <end position="72"/>
    </location>
</feature>
<feature type="compositionally biased region" description="Basic and acidic residues" evidence="1">
    <location>
        <begin position="153"/>
        <end position="179"/>
    </location>
</feature>
<sequence>MGTSPIAPGLLEAAAGGASCGADEAAPMETDGCSDAGSPAAFDDNDAPASSLPDGGPTLDELVRQNIEEKFEQPPQPAAPKPRAGRKRKTSLDRIGRLEGEVAARTGLVVDPASQGARRSKRNRIQPLEYWRNERVEYGRRDSAKFECPVTRKPRDATPVWEKRARERISKPPEQKKGK</sequence>
<dbReference type="PaxDb" id="2903-EOD11483"/>
<feature type="region of interest" description="Disordered" evidence="1">
    <location>
        <begin position="15"/>
        <end position="126"/>
    </location>
</feature>
<reference evidence="2" key="2">
    <citation type="submission" date="2024-10" db="UniProtKB">
        <authorList>
            <consortium name="EnsemblProtists"/>
        </authorList>
    </citation>
    <scope>IDENTIFICATION</scope>
</reference>
<accession>A0A0D3JD77</accession>
<feature type="compositionally biased region" description="Basic and acidic residues" evidence="1">
    <location>
        <begin position="90"/>
        <end position="102"/>
    </location>
</feature>
<dbReference type="EnsemblProtists" id="EOD11483">
    <property type="protein sequence ID" value="EOD11483"/>
    <property type="gene ID" value="EMIHUDRAFT_316961"/>
</dbReference>
<dbReference type="KEGG" id="ehx:EMIHUDRAFT_315842"/>
<reference evidence="3" key="1">
    <citation type="journal article" date="2013" name="Nature">
        <title>Pan genome of the phytoplankton Emiliania underpins its global distribution.</title>
        <authorList>
            <person name="Read B.A."/>
            <person name="Kegel J."/>
            <person name="Klute M.J."/>
            <person name="Kuo A."/>
            <person name="Lefebvre S.C."/>
            <person name="Maumus F."/>
            <person name="Mayer C."/>
            <person name="Miller J."/>
            <person name="Monier A."/>
            <person name="Salamov A."/>
            <person name="Young J."/>
            <person name="Aguilar M."/>
            <person name="Claverie J.M."/>
            <person name="Frickenhaus S."/>
            <person name="Gonzalez K."/>
            <person name="Herman E.K."/>
            <person name="Lin Y.C."/>
            <person name="Napier J."/>
            <person name="Ogata H."/>
            <person name="Sarno A.F."/>
            <person name="Shmutz J."/>
            <person name="Schroeder D."/>
            <person name="de Vargas C."/>
            <person name="Verret F."/>
            <person name="von Dassow P."/>
            <person name="Valentin K."/>
            <person name="Van de Peer Y."/>
            <person name="Wheeler G."/>
            <person name="Dacks J.B."/>
            <person name="Delwiche C.F."/>
            <person name="Dyhrman S.T."/>
            <person name="Glockner G."/>
            <person name="John U."/>
            <person name="Richards T."/>
            <person name="Worden A.Z."/>
            <person name="Zhang X."/>
            <person name="Grigoriev I.V."/>
            <person name="Allen A.E."/>
            <person name="Bidle K."/>
            <person name="Borodovsky M."/>
            <person name="Bowler C."/>
            <person name="Brownlee C."/>
            <person name="Cock J.M."/>
            <person name="Elias M."/>
            <person name="Gladyshev V.N."/>
            <person name="Groth M."/>
            <person name="Guda C."/>
            <person name="Hadaegh A."/>
            <person name="Iglesias-Rodriguez M.D."/>
            <person name="Jenkins J."/>
            <person name="Jones B.M."/>
            <person name="Lawson T."/>
            <person name="Leese F."/>
            <person name="Lindquist E."/>
            <person name="Lobanov A."/>
            <person name="Lomsadze A."/>
            <person name="Malik S.B."/>
            <person name="Marsh M.E."/>
            <person name="Mackinder L."/>
            <person name="Mock T."/>
            <person name="Mueller-Roeber B."/>
            <person name="Pagarete A."/>
            <person name="Parker M."/>
            <person name="Probert I."/>
            <person name="Quesneville H."/>
            <person name="Raines C."/>
            <person name="Rensing S.A."/>
            <person name="Riano-Pachon D.M."/>
            <person name="Richier S."/>
            <person name="Rokitta S."/>
            <person name="Shiraiwa Y."/>
            <person name="Soanes D.M."/>
            <person name="van der Giezen M."/>
            <person name="Wahlund T.M."/>
            <person name="Williams B."/>
            <person name="Wilson W."/>
            <person name="Wolfe G."/>
            <person name="Wurch L.L."/>
        </authorList>
    </citation>
    <scope>NUCLEOTIDE SEQUENCE</scope>
</reference>
<name>A0A0D3JD77_EMIH1</name>